<dbReference type="EMBL" id="BCMM01000002">
    <property type="protein sequence ID" value="GAQ60423.1"/>
    <property type="molecule type" value="Genomic_DNA"/>
</dbReference>
<proteinExistence type="inferred from homology"/>
<reference evidence="4" key="3">
    <citation type="submission" date="2016-02" db="EMBL/GenBank/DDBJ databases">
        <title>Draft genome of pathogenic Streptomyces sp. in Japan.</title>
        <authorList>
            <person name="Tomihama T."/>
            <person name="Ikenaga M."/>
            <person name="Sakai M."/>
            <person name="Okubo T."/>
            <person name="Ikeda S."/>
        </authorList>
    </citation>
    <scope>NUCLEOTIDE SEQUENCE [LARGE SCALE GENOMIC DNA]</scope>
    <source>
        <strain evidence="4">S58</strain>
    </source>
</reference>
<evidence type="ECO:0000313" key="4">
    <source>
        <dbReference type="Proteomes" id="UP000067448"/>
    </source>
</evidence>
<dbReference type="Pfam" id="PF00582">
    <property type="entry name" value="Usp"/>
    <property type="match status" value="3"/>
</dbReference>
<dbReference type="AlphaFoldDB" id="A0A124C375"/>
<dbReference type="InterPro" id="IPR014729">
    <property type="entry name" value="Rossmann-like_a/b/a_fold"/>
</dbReference>
<comment type="similarity">
    <text evidence="1">Belongs to the universal stress protein A family.</text>
</comment>
<dbReference type="PANTHER" id="PTHR31964">
    <property type="entry name" value="ADENINE NUCLEOTIDE ALPHA HYDROLASES-LIKE SUPERFAMILY PROTEIN"/>
    <property type="match status" value="1"/>
</dbReference>
<evidence type="ECO:0000313" key="3">
    <source>
        <dbReference type="EMBL" id="GAQ60423.1"/>
    </source>
</evidence>
<reference evidence="4" key="1">
    <citation type="submission" date="2015-11" db="EMBL/GenBank/DDBJ databases">
        <authorList>
            <consortium name="Cross-ministerial Strategic Innovation Promotion Program (SIP) consortium"/>
            <person name="Tomihama T."/>
            <person name="Ikenaga M."/>
            <person name="Sakai M."/>
            <person name="Okubo T."/>
            <person name="Ikeda S."/>
        </authorList>
    </citation>
    <scope>NUCLEOTIDE SEQUENCE [LARGE SCALE GENOMIC DNA]</scope>
    <source>
        <strain evidence="4">S58</strain>
    </source>
</reference>
<name>A0A124C375_STRSC</name>
<gene>
    <name evidence="3" type="ORF">SsS58_00763</name>
</gene>
<dbReference type="InterPro" id="IPR006015">
    <property type="entry name" value="Universal_stress_UspA"/>
</dbReference>
<evidence type="ECO:0000259" key="2">
    <source>
        <dbReference type="Pfam" id="PF00582"/>
    </source>
</evidence>
<dbReference type="OrthoDB" id="3865341at2"/>
<dbReference type="RefSeq" id="WP_059078549.1">
    <property type="nucleotide sequence ID" value="NZ_BCMM01000002.1"/>
</dbReference>
<dbReference type="Gene3D" id="3.40.50.620">
    <property type="entry name" value="HUPs"/>
    <property type="match status" value="2"/>
</dbReference>
<organism evidence="3 4">
    <name type="scientific">Streptomyces scabiei</name>
    <dbReference type="NCBI Taxonomy" id="1930"/>
    <lineage>
        <taxon>Bacteria</taxon>
        <taxon>Bacillati</taxon>
        <taxon>Actinomycetota</taxon>
        <taxon>Actinomycetes</taxon>
        <taxon>Kitasatosporales</taxon>
        <taxon>Streptomycetaceae</taxon>
        <taxon>Streptomyces</taxon>
    </lineage>
</organism>
<reference evidence="3 4" key="2">
    <citation type="journal article" date="2016" name="Genome Announc.">
        <title>Draft Genome Sequences of Streptomyces scabiei S58, Streptomyces turgidiscabies T45, and Streptomyces acidiscabies a10, the Pathogens of Potato Common Scab, Isolated in Japan.</title>
        <authorList>
            <person name="Tomihama T."/>
            <person name="Nishi Y."/>
            <person name="Sakai M."/>
            <person name="Ikenaga M."/>
            <person name="Okubo T."/>
            <person name="Ikeda S."/>
        </authorList>
    </citation>
    <scope>NUCLEOTIDE SEQUENCE [LARGE SCALE GENOMIC DNA]</scope>
    <source>
        <strain evidence="3 4">S58</strain>
    </source>
</reference>
<dbReference type="PANTHER" id="PTHR31964:SF113">
    <property type="entry name" value="USPA DOMAIN-CONTAINING PROTEIN"/>
    <property type="match status" value="1"/>
</dbReference>
<comment type="caution">
    <text evidence="3">The sequence shown here is derived from an EMBL/GenBank/DDBJ whole genome shotgun (WGS) entry which is preliminary data.</text>
</comment>
<dbReference type="Proteomes" id="UP000067448">
    <property type="component" value="Unassembled WGS sequence"/>
</dbReference>
<accession>A0A124C375</accession>
<feature type="domain" description="UspA" evidence="2">
    <location>
        <begin position="55"/>
        <end position="123"/>
    </location>
</feature>
<feature type="domain" description="UspA" evidence="2">
    <location>
        <begin position="5"/>
        <end position="48"/>
    </location>
</feature>
<dbReference type="InterPro" id="IPR006016">
    <property type="entry name" value="UspA"/>
</dbReference>
<sequence length="276" mass="29104">MTHNSVVVGVDGTLASTRALDWAAGEAVRRGVGLRLVYAVPDRDGAAPILGAALSRVRGRHPGLPVRAVAAEGGAVGALARESADAALTVVGTRGMGRTAGLFLGSVSLRLARHVRGPLLVVRGDHPCDGGREVVLGLEDDTDERAAVYAFEEARRRGTRLRVLHSWSHRHVTPALPPLVSTECRRPEPATSYERVEDAVPRFALAALRARFADVPVEAVTVRTSAPEALVESTREAGLVVVGSHRRTSAVAPHRTAVAPVLLHRAHCPVVVVPAA</sequence>
<evidence type="ECO:0000256" key="1">
    <source>
        <dbReference type="ARBA" id="ARBA00008791"/>
    </source>
</evidence>
<dbReference type="PRINTS" id="PR01438">
    <property type="entry name" value="UNVRSLSTRESS"/>
</dbReference>
<protein>
    <submittedName>
        <fullName evidence="3">Universal stress protein/MT2061</fullName>
    </submittedName>
</protein>
<feature type="domain" description="UspA" evidence="2">
    <location>
        <begin position="134"/>
        <end position="274"/>
    </location>
</feature>
<dbReference type="SUPFAM" id="SSF52402">
    <property type="entry name" value="Adenine nucleotide alpha hydrolases-like"/>
    <property type="match status" value="2"/>
</dbReference>